<protein>
    <submittedName>
        <fullName evidence="5">Histone-fold-containing protein</fullName>
    </submittedName>
</protein>
<comment type="subcellular location">
    <subcellularLocation>
        <location evidence="1">Nucleus</location>
    </subcellularLocation>
</comment>
<keyword evidence="6" id="KW-1185">Reference proteome</keyword>
<evidence type="ECO:0000259" key="4">
    <source>
        <dbReference type="Pfam" id="PF00808"/>
    </source>
</evidence>
<dbReference type="Pfam" id="PF00808">
    <property type="entry name" value="CBFD_NFYB_HMF"/>
    <property type="match status" value="1"/>
</dbReference>
<evidence type="ECO:0000313" key="5">
    <source>
        <dbReference type="EMBL" id="KZP11306.1"/>
    </source>
</evidence>
<dbReference type="PANTHER" id="PTHR10252:SF54">
    <property type="entry name" value="CHROMATIN ACCESSIBILITY COMPLEX PROTEIN 1"/>
    <property type="match status" value="1"/>
</dbReference>
<feature type="compositionally biased region" description="Acidic residues" evidence="3">
    <location>
        <begin position="34"/>
        <end position="66"/>
    </location>
</feature>
<feature type="compositionally biased region" description="Polar residues" evidence="3">
    <location>
        <begin position="16"/>
        <end position="26"/>
    </location>
</feature>
<feature type="region of interest" description="Disordered" evidence="3">
    <location>
        <begin position="186"/>
        <end position="251"/>
    </location>
</feature>
<dbReference type="GO" id="GO:0008623">
    <property type="term" value="C:CHRAC"/>
    <property type="evidence" value="ECO:0007669"/>
    <property type="project" value="TreeGrafter"/>
</dbReference>
<dbReference type="AlphaFoldDB" id="A0A166A6W5"/>
<name>A0A166A6W5_9AGAM</name>
<feature type="compositionally biased region" description="Basic and acidic residues" evidence="3">
    <location>
        <begin position="75"/>
        <end position="85"/>
    </location>
</feature>
<feature type="compositionally biased region" description="Acidic residues" evidence="3">
    <location>
        <begin position="217"/>
        <end position="228"/>
    </location>
</feature>
<dbReference type="GO" id="GO:0006261">
    <property type="term" value="P:DNA-templated DNA replication"/>
    <property type="evidence" value="ECO:0007669"/>
    <property type="project" value="TreeGrafter"/>
</dbReference>
<dbReference type="InterPro" id="IPR050568">
    <property type="entry name" value="Transcr_DNA_Rep_Reg"/>
</dbReference>
<reference evidence="5 6" key="1">
    <citation type="journal article" date="2016" name="Mol. Biol. Evol.">
        <title>Comparative Genomics of Early-Diverging Mushroom-Forming Fungi Provides Insights into the Origins of Lignocellulose Decay Capabilities.</title>
        <authorList>
            <person name="Nagy L.G."/>
            <person name="Riley R."/>
            <person name="Tritt A."/>
            <person name="Adam C."/>
            <person name="Daum C."/>
            <person name="Floudas D."/>
            <person name="Sun H."/>
            <person name="Yadav J.S."/>
            <person name="Pangilinan J."/>
            <person name="Larsson K.H."/>
            <person name="Matsuura K."/>
            <person name="Barry K."/>
            <person name="Labutti K."/>
            <person name="Kuo R."/>
            <person name="Ohm R.A."/>
            <person name="Bhattacharya S.S."/>
            <person name="Shirouzu T."/>
            <person name="Yoshinaga Y."/>
            <person name="Martin F.M."/>
            <person name="Grigoriev I.V."/>
            <person name="Hibbett D.S."/>
        </authorList>
    </citation>
    <scope>NUCLEOTIDE SEQUENCE [LARGE SCALE GENOMIC DNA]</scope>
    <source>
        <strain evidence="5 6">CBS 109695</strain>
    </source>
</reference>
<feature type="region of interest" description="Disordered" evidence="3">
    <location>
        <begin position="1"/>
        <end position="99"/>
    </location>
</feature>
<gene>
    <name evidence="5" type="ORF">FIBSPDRAFT_837702</name>
</gene>
<dbReference type="SUPFAM" id="SSF47113">
    <property type="entry name" value="Histone-fold"/>
    <property type="match status" value="1"/>
</dbReference>
<dbReference type="EMBL" id="KV417665">
    <property type="protein sequence ID" value="KZP11306.1"/>
    <property type="molecule type" value="Genomic_DNA"/>
</dbReference>
<dbReference type="OrthoDB" id="636685at2759"/>
<evidence type="ECO:0000256" key="2">
    <source>
        <dbReference type="ARBA" id="ARBA00023242"/>
    </source>
</evidence>
<feature type="compositionally biased region" description="Low complexity" evidence="3">
    <location>
        <begin position="1"/>
        <end position="15"/>
    </location>
</feature>
<proteinExistence type="predicted"/>
<keyword evidence="2" id="KW-0539">Nucleus</keyword>
<feature type="domain" description="Transcription factor CBF/NF-Y/archaeal histone" evidence="4">
    <location>
        <begin position="104"/>
        <end position="166"/>
    </location>
</feature>
<dbReference type="CDD" id="cd23645">
    <property type="entry name" value="HFD_Dpb3-like"/>
    <property type="match status" value="1"/>
</dbReference>
<evidence type="ECO:0000256" key="1">
    <source>
        <dbReference type="ARBA" id="ARBA00004123"/>
    </source>
</evidence>
<sequence length="251" mass="27446">MSAPSSPAPIADSQSQTQEYTLQPSLPNYPIDGGEVEPEDPTEINVDGEGDASQEGDDNDEEDEDVGTTAVGNKTPKDKADDPTKKRERKAPAALEREPGKSLFPFSRVQKIIRADKEMPIVAKEATFLISIATEEFLKRFTQAAQRVAEREKRLTVQARDIAHVVHNADEYSFMSDILGYAALGDTSKPKRKPKGTTTGGTGAPTMLDRFITKPDDVEEEEEPDETGDVIMNEDGTMGVQVGDIEDMDDD</sequence>
<dbReference type="InterPro" id="IPR009072">
    <property type="entry name" value="Histone-fold"/>
</dbReference>
<evidence type="ECO:0000313" key="6">
    <source>
        <dbReference type="Proteomes" id="UP000076532"/>
    </source>
</evidence>
<dbReference type="GO" id="GO:0046982">
    <property type="term" value="F:protein heterodimerization activity"/>
    <property type="evidence" value="ECO:0007669"/>
    <property type="project" value="InterPro"/>
</dbReference>
<dbReference type="Gene3D" id="1.10.20.10">
    <property type="entry name" value="Histone, subunit A"/>
    <property type="match status" value="1"/>
</dbReference>
<accession>A0A166A6W5</accession>
<evidence type="ECO:0000256" key="3">
    <source>
        <dbReference type="SAM" id="MobiDB-lite"/>
    </source>
</evidence>
<dbReference type="PANTHER" id="PTHR10252">
    <property type="entry name" value="HISTONE-LIKE TRANSCRIPTION FACTOR CCAAT-RELATED"/>
    <property type="match status" value="1"/>
</dbReference>
<dbReference type="STRING" id="436010.A0A166A6W5"/>
<dbReference type="Proteomes" id="UP000076532">
    <property type="component" value="Unassembled WGS sequence"/>
</dbReference>
<dbReference type="InterPro" id="IPR003958">
    <property type="entry name" value="CBFA_NFYB_domain"/>
</dbReference>
<organism evidence="5 6">
    <name type="scientific">Athelia psychrophila</name>
    <dbReference type="NCBI Taxonomy" id="1759441"/>
    <lineage>
        <taxon>Eukaryota</taxon>
        <taxon>Fungi</taxon>
        <taxon>Dikarya</taxon>
        <taxon>Basidiomycota</taxon>
        <taxon>Agaricomycotina</taxon>
        <taxon>Agaricomycetes</taxon>
        <taxon>Agaricomycetidae</taxon>
        <taxon>Atheliales</taxon>
        <taxon>Atheliaceae</taxon>
        <taxon>Athelia</taxon>
    </lineage>
</organism>